<dbReference type="SUPFAM" id="SSF51182">
    <property type="entry name" value="RmlC-like cupins"/>
    <property type="match status" value="1"/>
</dbReference>
<keyword evidence="2" id="KW-0659">Purine metabolism</keyword>
<accession>A0ABZ2I364</accession>
<dbReference type="InterPro" id="IPR011051">
    <property type="entry name" value="RmlC_Cupin_sf"/>
</dbReference>
<name>A0ABZ2I364_9HYPH</name>
<evidence type="ECO:0000256" key="3">
    <source>
        <dbReference type="ARBA" id="ARBA00023239"/>
    </source>
</evidence>
<dbReference type="GO" id="GO:0050385">
    <property type="term" value="F:ureidoglycolate lyase activity"/>
    <property type="evidence" value="ECO:0007669"/>
    <property type="project" value="UniProtKB-EC"/>
</dbReference>
<reference evidence="5 6" key="1">
    <citation type="submission" date="2024-02" db="EMBL/GenBank/DDBJ databases">
        <title>Complete genome sequence of Pelagibacterium nitratireducens ZH15.</title>
        <authorList>
            <person name="Zhao L.H."/>
        </authorList>
    </citation>
    <scope>NUCLEOTIDE SEQUENCE [LARGE SCALE GENOMIC DNA]</scope>
    <source>
        <strain evidence="5 6">ZH15</strain>
    </source>
</reference>
<dbReference type="Gene3D" id="2.60.120.480">
    <property type="entry name" value="Ureidoglycolate hydrolase"/>
    <property type="match status" value="1"/>
</dbReference>
<gene>
    <name evidence="5" type="ORF">V6617_17055</name>
</gene>
<dbReference type="Proteomes" id="UP001369958">
    <property type="component" value="Chromosome"/>
</dbReference>
<evidence type="ECO:0000256" key="4">
    <source>
        <dbReference type="ARBA" id="ARBA00047684"/>
    </source>
</evidence>
<proteinExistence type="predicted"/>
<evidence type="ECO:0000256" key="2">
    <source>
        <dbReference type="ARBA" id="ARBA00022631"/>
    </source>
</evidence>
<comment type="subunit">
    <text evidence="1">Homodimer.</text>
</comment>
<comment type="catalytic activity">
    <reaction evidence="4">
        <text>(S)-ureidoglycolate = urea + glyoxylate</text>
        <dbReference type="Rhea" id="RHEA:11304"/>
        <dbReference type="ChEBI" id="CHEBI:16199"/>
        <dbReference type="ChEBI" id="CHEBI:36655"/>
        <dbReference type="ChEBI" id="CHEBI:57296"/>
        <dbReference type="EC" id="4.3.2.3"/>
    </reaction>
</comment>
<evidence type="ECO:0000256" key="1">
    <source>
        <dbReference type="ARBA" id="ARBA00011738"/>
    </source>
</evidence>
<dbReference type="PANTHER" id="PTHR21221:SF1">
    <property type="entry name" value="UREIDOGLYCOLATE LYASE"/>
    <property type="match status" value="1"/>
</dbReference>
<dbReference type="PANTHER" id="PTHR21221">
    <property type="entry name" value="UREIDOGLYCOLATE HYDROLASE"/>
    <property type="match status" value="1"/>
</dbReference>
<evidence type="ECO:0000313" key="6">
    <source>
        <dbReference type="Proteomes" id="UP001369958"/>
    </source>
</evidence>
<dbReference type="InterPro" id="IPR007247">
    <property type="entry name" value="Ureidogly_lyase"/>
</dbReference>
<dbReference type="RefSeq" id="WP_338608116.1">
    <property type="nucleotide sequence ID" value="NZ_CP146275.1"/>
</dbReference>
<evidence type="ECO:0000313" key="5">
    <source>
        <dbReference type="EMBL" id="WWT32694.1"/>
    </source>
</evidence>
<dbReference type="EMBL" id="CP146275">
    <property type="protein sequence ID" value="WWT32694.1"/>
    <property type="molecule type" value="Genomic_DNA"/>
</dbReference>
<sequence>MNATPHPAHHAIIAHPTGRPMISIEPLTPDAFALYGTALGFAARHTPDTAFFSPASDFWHEHGFASGEAETEILWVVYRSPDPAIARLEAHTATQQALVPLTGTIVHIVARSAPDGTPDPQTLKAFAIAPGQGVVMAQNCWHATRVFAGDVTCAMLTRASTTKDLVAHLKTGASLTESRYADIVLSIEIGQN</sequence>
<protein>
    <submittedName>
        <fullName evidence="5">Ureidoglycolate lyase</fullName>
        <ecNumber evidence="5">4.3.2.3</ecNumber>
    </submittedName>
</protein>
<dbReference type="Pfam" id="PF04115">
    <property type="entry name" value="Ureidogly_lyase"/>
    <property type="match status" value="1"/>
</dbReference>
<keyword evidence="6" id="KW-1185">Reference proteome</keyword>
<dbReference type="EC" id="4.3.2.3" evidence="5"/>
<dbReference type="InterPro" id="IPR024060">
    <property type="entry name" value="Ureidoglycolate_lyase_dom_sf"/>
</dbReference>
<organism evidence="5 6">
    <name type="scientific">Pelagibacterium nitratireducens</name>
    <dbReference type="NCBI Taxonomy" id="1046114"/>
    <lineage>
        <taxon>Bacteria</taxon>
        <taxon>Pseudomonadati</taxon>
        <taxon>Pseudomonadota</taxon>
        <taxon>Alphaproteobacteria</taxon>
        <taxon>Hyphomicrobiales</taxon>
        <taxon>Devosiaceae</taxon>
        <taxon>Pelagibacterium</taxon>
    </lineage>
</organism>
<keyword evidence="3 5" id="KW-0456">Lyase</keyword>